<dbReference type="Proteomes" id="UP001235840">
    <property type="component" value="Unassembled WGS sequence"/>
</dbReference>
<dbReference type="Pfam" id="PF08281">
    <property type="entry name" value="Sigma70_r4_2"/>
    <property type="match status" value="1"/>
</dbReference>
<evidence type="ECO:0000313" key="8">
    <source>
        <dbReference type="Proteomes" id="UP001235840"/>
    </source>
</evidence>
<evidence type="ECO:0000256" key="4">
    <source>
        <dbReference type="ARBA" id="ARBA00023163"/>
    </source>
</evidence>
<dbReference type="PANTHER" id="PTHR43133">
    <property type="entry name" value="RNA POLYMERASE ECF-TYPE SIGMA FACTO"/>
    <property type="match status" value="1"/>
</dbReference>
<keyword evidence="3" id="KW-0731">Sigma factor</keyword>
<keyword evidence="2" id="KW-0805">Transcription regulation</keyword>
<gene>
    <name evidence="7" type="ORF">J2S11_001175</name>
</gene>
<name>A0ABT9VWK4_9BACI</name>
<dbReference type="PANTHER" id="PTHR43133:SF60">
    <property type="entry name" value="RNA POLYMERASE SIGMA FACTOR SIGV"/>
    <property type="match status" value="1"/>
</dbReference>
<keyword evidence="8" id="KW-1185">Reference proteome</keyword>
<dbReference type="Gene3D" id="1.10.1740.10">
    <property type="match status" value="1"/>
</dbReference>
<evidence type="ECO:0000256" key="3">
    <source>
        <dbReference type="ARBA" id="ARBA00023082"/>
    </source>
</evidence>
<sequence length="173" mass="20646">MDKEEVKELYLEYHQDVFNFLVYLSSHLDVEDLLQEVFIKLYKSHYQLDHIHNPKSLLFTIARHVVIDHQRKKKFMSLVSIDRLYDIASEESGPPEKLEIKEEAKEIFRLLDTLKREYREVIVLRKIQGFSVEKTAVILGWKESKVKITLHRAIKKLMASVQKEEGIWYEKES</sequence>
<dbReference type="InterPro" id="IPR036388">
    <property type="entry name" value="WH-like_DNA-bd_sf"/>
</dbReference>
<feature type="domain" description="RNA polymerase sigma factor 70 region 4 type 2" evidence="6">
    <location>
        <begin position="106"/>
        <end position="157"/>
    </location>
</feature>
<evidence type="ECO:0000259" key="6">
    <source>
        <dbReference type="Pfam" id="PF08281"/>
    </source>
</evidence>
<organism evidence="7 8">
    <name type="scientific">Caldalkalibacillus horti</name>
    <dbReference type="NCBI Taxonomy" id="77523"/>
    <lineage>
        <taxon>Bacteria</taxon>
        <taxon>Bacillati</taxon>
        <taxon>Bacillota</taxon>
        <taxon>Bacilli</taxon>
        <taxon>Bacillales</taxon>
        <taxon>Bacillaceae</taxon>
        <taxon>Caldalkalibacillus</taxon>
    </lineage>
</organism>
<dbReference type="InterPro" id="IPR013325">
    <property type="entry name" value="RNA_pol_sigma_r2"/>
</dbReference>
<dbReference type="Gene3D" id="1.10.10.10">
    <property type="entry name" value="Winged helix-like DNA-binding domain superfamily/Winged helix DNA-binding domain"/>
    <property type="match status" value="1"/>
</dbReference>
<evidence type="ECO:0000256" key="1">
    <source>
        <dbReference type="ARBA" id="ARBA00010641"/>
    </source>
</evidence>
<comment type="caution">
    <text evidence="7">The sequence shown here is derived from an EMBL/GenBank/DDBJ whole genome shotgun (WGS) entry which is preliminary data.</text>
</comment>
<dbReference type="EMBL" id="JAUSTY010000004">
    <property type="protein sequence ID" value="MDQ0165275.1"/>
    <property type="molecule type" value="Genomic_DNA"/>
</dbReference>
<dbReference type="NCBIfam" id="TIGR02937">
    <property type="entry name" value="sigma70-ECF"/>
    <property type="match status" value="1"/>
</dbReference>
<evidence type="ECO:0000256" key="2">
    <source>
        <dbReference type="ARBA" id="ARBA00023015"/>
    </source>
</evidence>
<dbReference type="CDD" id="cd06171">
    <property type="entry name" value="Sigma70_r4"/>
    <property type="match status" value="1"/>
</dbReference>
<dbReference type="InterPro" id="IPR039425">
    <property type="entry name" value="RNA_pol_sigma-70-like"/>
</dbReference>
<evidence type="ECO:0000259" key="5">
    <source>
        <dbReference type="Pfam" id="PF04542"/>
    </source>
</evidence>
<keyword evidence="4" id="KW-0804">Transcription</keyword>
<protein>
    <submittedName>
        <fullName evidence="7">RNA polymerase sigma-70 factor (ECF subfamily)</fullName>
    </submittedName>
</protein>
<accession>A0ABT9VWK4</accession>
<dbReference type="RefSeq" id="WP_307392151.1">
    <property type="nucleotide sequence ID" value="NZ_BAAADK010000045.1"/>
</dbReference>
<dbReference type="SUPFAM" id="SSF88659">
    <property type="entry name" value="Sigma3 and sigma4 domains of RNA polymerase sigma factors"/>
    <property type="match status" value="1"/>
</dbReference>
<feature type="domain" description="RNA polymerase sigma-70 region 2" evidence="5">
    <location>
        <begin position="9"/>
        <end position="74"/>
    </location>
</feature>
<dbReference type="InterPro" id="IPR007627">
    <property type="entry name" value="RNA_pol_sigma70_r2"/>
</dbReference>
<dbReference type="InterPro" id="IPR014284">
    <property type="entry name" value="RNA_pol_sigma-70_dom"/>
</dbReference>
<dbReference type="InterPro" id="IPR013249">
    <property type="entry name" value="RNA_pol_sigma70_r4_t2"/>
</dbReference>
<reference evidence="7 8" key="1">
    <citation type="submission" date="2023-07" db="EMBL/GenBank/DDBJ databases">
        <title>Genomic Encyclopedia of Type Strains, Phase IV (KMG-IV): sequencing the most valuable type-strain genomes for metagenomic binning, comparative biology and taxonomic classification.</title>
        <authorList>
            <person name="Goeker M."/>
        </authorList>
    </citation>
    <scope>NUCLEOTIDE SEQUENCE [LARGE SCALE GENOMIC DNA]</scope>
    <source>
        <strain evidence="7 8">DSM 12751</strain>
    </source>
</reference>
<comment type="similarity">
    <text evidence="1">Belongs to the sigma-70 factor family. ECF subfamily.</text>
</comment>
<dbReference type="SUPFAM" id="SSF88946">
    <property type="entry name" value="Sigma2 domain of RNA polymerase sigma factors"/>
    <property type="match status" value="1"/>
</dbReference>
<proteinExistence type="inferred from homology"/>
<evidence type="ECO:0000313" key="7">
    <source>
        <dbReference type="EMBL" id="MDQ0165275.1"/>
    </source>
</evidence>
<dbReference type="Pfam" id="PF04542">
    <property type="entry name" value="Sigma70_r2"/>
    <property type="match status" value="1"/>
</dbReference>
<dbReference type="InterPro" id="IPR013324">
    <property type="entry name" value="RNA_pol_sigma_r3/r4-like"/>
</dbReference>